<name>A0A7Z0ACU6_9MICO</name>
<dbReference type="EMBL" id="JACBZP010000001">
    <property type="protein sequence ID" value="NYI66966.1"/>
    <property type="molecule type" value="Genomic_DNA"/>
</dbReference>
<feature type="domain" description="Transcriptional regulator LacI/GalR-like sensor" evidence="4">
    <location>
        <begin position="105"/>
        <end position="242"/>
    </location>
</feature>
<dbReference type="GO" id="GO:0003700">
    <property type="term" value="F:DNA-binding transcription factor activity"/>
    <property type="evidence" value="ECO:0007669"/>
    <property type="project" value="TreeGrafter"/>
</dbReference>
<reference evidence="5 6" key="1">
    <citation type="submission" date="2020-07" db="EMBL/GenBank/DDBJ databases">
        <title>Sequencing the genomes of 1000 actinobacteria strains.</title>
        <authorList>
            <person name="Klenk H.-P."/>
        </authorList>
    </citation>
    <scope>NUCLEOTIDE SEQUENCE [LARGE SCALE GENOMIC DNA]</scope>
    <source>
        <strain evidence="5 6">DSM 26341</strain>
    </source>
</reference>
<sequence length="269" mass="28073">MVGLLVPDLRSPYFAPIISAAHAEAERAGGELVIADSHGDANREAEILWRLRGRVDGMILVSPRSDATVISDAAKMIPIVTVNRAVDMVDSVVIDVERGTHELAAHILGAGHRTIAYIGGPPGSLTDETRFAALMTSADERHAECRRLGVVEPTIAAGASLHESVVHSGATAVVAYNGLVAYGLLSALGASGHQVPDDIAIASTDDLLDVGFGIPNITGIHQPLAQAGREATERLGARIAGNFRDSSADGTLQFTHWTISTTLAHGSSV</sequence>
<comment type="caution">
    <text evidence="5">The sequence shown here is derived from an EMBL/GenBank/DDBJ whole genome shotgun (WGS) entry which is preliminary data.</text>
</comment>
<evidence type="ECO:0000256" key="3">
    <source>
        <dbReference type="ARBA" id="ARBA00023163"/>
    </source>
</evidence>
<dbReference type="Pfam" id="PF13377">
    <property type="entry name" value="Peripla_BP_3"/>
    <property type="match status" value="1"/>
</dbReference>
<proteinExistence type="predicted"/>
<dbReference type="PANTHER" id="PTHR30146">
    <property type="entry name" value="LACI-RELATED TRANSCRIPTIONAL REPRESSOR"/>
    <property type="match status" value="1"/>
</dbReference>
<accession>A0A7Z0ACU6</accession>
<evidence type="ECO:0000256" key="2">
    <source>
        <dbReference type="ARBA" id="ARBA00023125"/>
    </source>
</evidence>
<dbReference type="Gene3D" id="3.40.50.2300">
    <property type="match status" value="2"/>
</dbReference>
<dbReference type="CDD" id="cd06267">
    <property type="entry name" value="PBP1_LacI_sugar_binding-like"/>
    <property type="match status" value="1"/>
</dbReference>
<dbReference type="Proteomes" id="UP000539111">
    <property type="component" value="Unassembled WGS sequence"/>
</dbReference>
<dbReference type="PANTHER" id="PTHR30146:SF109">
    <property type="entry name" value="HTH-TYPE TRANSCRIPTIONAL REGULATOR GALS"/>
    <property type="match status" value="1"/>
</dbReference>
<dbReference type="AlphaFoldDB" id="A0A7Z0ACU6"/>
<evidence type="ECO:0000256" key="1">
    <source>
        <dbReference type="ARBA" id="ARBA00023015"/>
    </source>
</evidence>
<keyword evidence="3" id="KW-0804">Transcription</keyword>
<keyword evidence="2 5" id="KW-0238">DNA-binding</keyword>
<keyword evidence="1" id="KW-0805">Transcription regulation</keyword>
<keyword evidence="6" id="KW-1185">Reference proteome</keyword>
<gene>
    <name evidence="5" type="ORF">BJY26_001272</name>
</gene>
<dbReference type="InterPro" id="IPR046335">
    <property type="entry name" value="LacI/GalR-like_sensor"/>
</dbReference>
<dbReference type="GO" id="GO:0000976">
    <property type="term" value="F:transcription cis-regulatory region binding"/>
    <property type="evidence" value="ECO:0007669"/>
    <property type="project" value="TreeGrafter"/>
</dbReference>
<evidence type="ECO:0000313" key="5">
    <source>
        <dbReference type="EMBL" id="NYI66966.1"/>
    </source>
</evidence>
<evidence type="ECO:0000313" key="6">
    <source>
        <dbReference type="Proteomes" id="UP000539111"/>
    </source>
</evidence>
<protein>
    <submittedName>
        <fullName evidence="5">DNA-binding LacI/PurR family transcriptional regulator</fullName>
    </submittedName>
</protein>
<evidence type="ECO:0000259" key="4">
    <source>
        <dbReference type="Pfam" id="PF13377"/>
    </source>
</evidence>
<dbReference type="SUPFAM" id="SSF53822">
    <property type="entry name" value="Periplasmic binding protein-like I"/>
    <property type="match status" value="1"/>
</dbReference>
<organism evidence="5 6">
    <name type="scientific">Spelaeicoccus albus</name>
    <dbReference type="NCBI Taxonomy" id="1280376"/>
    <lineage>
        <taxon>Bacteria</taxon>
        <taxon>Bacillati</taxon>
        <taxon>Actinomycetota</taxon>
        <taxon>Actinomycetes</taxon>
        <taxon>Micrococcales</taxon>
        <taxon>Brevibacteriaceae</taxon>
        <taxon>Spelaeicoccus</taxon>
    </lineage>
</organism>
<dbReference type="InterPro" id="IPR028082">
    <property type="entry name" value="Peripla_BP_I"/>
</dbReference>